<dbReference type="Pfam" id="PF10029">
    <property type="entry name" value="DUF2271"/>
    <property type="match status" value="1"/>
</dbReference>
<dbReference type="EMBL" id="JAHCTB010000001">
    <property type="protein sequence ID" value="MBT0606712.1"/>
    <property type="molecule type" value="Genomic_DNA"/>
</dbReference>
<dbReference type="Proteomes" id="UP001297092">
    <property type="component" value="Unassembled WGS sequence"/>
</dbReference>
<dbReference type="RefSeq" id="WP_214111591.1">
    <property type="nucleotide sequence ID" value="NZ_JAHCTB010000001.1"/>
</dbReference>
<evidence type="ECO:0000313" key="2">
    <source>
        <dbReference type="Proteomes" id="UP001297092"/>
    </source>
</evidence>
<organism evidence="1 2">
    <name type="scientific">Aequorivita echinoideorum</name>
    <dbReference type="NCBI Taxonomy" id="1549647"/>
    <lineage>
        <taxon>Bacteria</taxon>
        <taxon>Pseudomonadati</taxon>
        <taxon>Bacteroidota</taxon>
        <taxon>Flavobacteriia</taxon>
        <taxon>Flavobacteriales</taxon>
        <taxon>Flavobacteriaceae</taxon>
        <taxon>Aequorivita</taxon>
    </lineage>
</organism>
<protein>
    <submittedName>
        <fullName evidence="1">DUF2271 domain-containing protein</fullName>
    </submittedName>
</protein>
<comment type="caution">
    <text evidence="1">The sequence shown here is derived from an EMBL/GenBank/DDBJ whole genome shotgun (WGS) entry which is preliminary data.</text>
</comment>
<sequence>MKKFFKAIPVLFIVGFVIAGFTAAEKKAVKCMIQMTNYSGEGAYIIVSLLNPKGEYEETLQVLGKDPEWYSEITEWWKFYGKRRPNIDAISGETISGGERTVSVLQIPVDKIDKGYSLRFETSVEDVKYYKDDLQFPLTSENLKSKQEGKGFIRYVRMLTQ</sequence>
<reference evidence="1 2" key="1">
    <citation type="submission" date="2021-05" db="EMBL/GenBank/DDBJ databases">
        <title>Aequorivita echinoideorum JCM 30378 genome.</title>
        <authorList>
            <person name="Zhang H."/>
            <person name="Li C."/>
        </authorList>
    </citation>
    <scope>NUCLEOTIDE SEQUENCE [LARGE SCALE GENOMIC DNA]</scope>
    <source>
        <strain evidence="1 2">JCM30378</strain>
    </source>
</reference>
<name>A0ABS5S0I1_9FLAO</name>
<proteinExistence type="predicted"/>
<keyword evidence="2" id="KW-1185">Reference proteome</keyword>
<evidence type="ECO:0000313" key="1">
    <source>
        <dbReference type="EMBL" id="MBT0606712.1"/>
    </source>
</evidence>
<accession>A0ABS5S0I1</accession>
<gene>
    <name evidence="1" type="ORF">KIV10_00820</name>
</gene>
<dbReference type="InterPro" id="IPR014469">
    <property type="entry name" value="DUF2271"/>
</dbReference>